<reference evidence="2" key="1">
    <citation type="submission" date="2021-03" db="EMBL/GenBank/DDBJ databases">
        <authorList>
            <person name="Tagirdzhanova G."/>
        </authorList>
    </citation>
    <scope>NUCLEOTIDE SEQUENCE</scope>
</reference>
<evidence type="ECO:0000313" key="2">
    <source>
        <dbReference type="EMBL" id="CAF9926559.1"/>
    </source>
</evidence>
<gene>
    <name evidence="2" type="ORF">GOMPHAMPRED_004171</name>
</gene>
<proteinExistence type="predicted"/>
<protein>
    <submittedName>
        <fullName evidence="2">Uncharacterized protein</fullName>
    </submittedName>
</protein>
<feature type="compositionally biased region" description="Basic and acidic residues" evidence="1">
    <location>
        <begin position="154"/>
        <end position="165"/>
    </location>
</feature>
<accession>A0A8H3IU33</accession>
<name>A0A8H3IU33_9LECA</name>
<dbReference type="Proteomes" id="UP000664169">
    <property type="component" value="Unassembled WGS sequence"/>
</dbReference>
<dbReference type="EMBL" id="CAJPDQ010000025">
    <property type="protein sequence ID" value="CAF9926559.1"/>
    <property type="molecule type" value="Genomic_DNA"/>
</dbReference>
<dbReference type="AlphaFoldDB" id="A0A8H3IU33"/>
<feature type="region of interest" description="Disordered" evidence="1">
    <location>
        <begin position="15"/>
        <end position="62"/>
    </location>
</feature>
<keyword evidence="3" id="KW-1185">Reference proteome</keyword>
<organism evidence="2 3">
    <name type="scientific">Gomphillus americanus</name>
    <dbReference type="NCBI Taxonomy" id="1940652"/>
    <lineage>
        <taxon>Eukaryota</taxon>
        <taxon>Fungi</taxon>
        <taxon>Dikarya</taxon>
        <taxon>Ascomycota</taxon>
        <taxon>Pezizomycotina</taxon>
        <taxon>Lecanoromycetes</taxon>
        <taxon>OSLEUM clade</taxon>
        <taxon>Ostropomycetidae</taxon>
        <taxon>Ostropales</taxon>
        <taxon>Graphidaceae</taxon>
        <taxon>Gomphilloideae</taxon>
        <taxon>Gomphillus</taxon>
    </lineage>
</organism>
<evidence type="ECO:0000313" key="3">
    <source>
        <dbReference type="Proteomes" id="UP000664169"/>
    </source>
</evidence>
<feature type="compositionally biased region" description="Basic residues" evidence="1">
    <location>
        <begin position="166"/>
        <end position="180"/>
    </location>
</feature>
<feature type="region of interest" description="Disordered" evidence="1">
    <location>
        <begin position="114"/>
        <end position="180"/>
    </location>
</feature>
<evidence type="ECO:0000256" key="1">
    <source>
        <dbReference type="SAM" id="MobiDB-lite"/>
    </source>
</evidence>
<comment type="caution">
    <text evidence="2">The sequence shown here is derived from an EMBL/GenBank/DDBJ whole genome shotgun (WGS) entry which is preliminary data.</text>
</comment>
<sequence>MGNGKGIGVAMLIGKKRDVNSDDSDSSEHRTDLQVSKKSKSDGALSLDFLGSGSESDGDFDPTVKALYEANAKKTKESMGRDPIHSYVLSYEQNEADTESVSKEKGLVVKVADKKRKRQIEAPSRIKTSSKDNGPAVGIEKAVLGNQKRCRVQSKNDKQLKEVHLQKPKTRSKGKTFPRK</sequence>
<feature type="compositionally biased region" description="Basic and acidic residues" evidence="1">
    <location>
        <begin position="15"/>
        <end position="32"/>
    </location>
</feature>